<dbReference type="PANTHER" id="PTHR36173">
    <property type="entry name" value="RIBONUCLEASE VAPC16-RELATED"/>
    <property type="match status" value="1"/>
</dbReference>
<feature type="domain" description="PIN" evidence="1">
    <location>
        <begin position="4"/>
        <end position="117"/>
    </location>
</feature>
<name>A0A2N9W3C9_9HYPH</name>
<gene>
    <name evidence="2" type="ORF">B5P45_03375</name>
</gene>
<dbReference type="CDD" id="cd09872">
    <property type="entry name" value="PIN_Sll0205-like"/>
    <property type="match status" value="1"/>
</dbReference>
<dbReference type="AlphaFoldDB" id="A0A2N9W3C9"/>
<dbReference type="EMBL" id="MZMT01000004">
    <property type="protein sequence ID" value="PIO46247.1"/>
    <property type="molecule type" value="Genomic_DNA"/>
</dbReference>
<evidence type="ECO:0000313" key="2">
    <source>
        <dbReference type="EMBL" id="PIO46247.1"/>
    </source>
</evidence>
<dbReference type="InterPro" id="IPR052919">
    <property type="entry name" value="TA_system_RNase"/>
</dbReference>
<reference evidence="2 3" key="1">
    <citation type="journal article" date="2017" name="Int J Environ Stud">
        <title>Does the Miocene-Pliocene relict legume Oxytropis triphylla form nitrogen-fixing nodules with a combination of bacterial strains?</title>
        <authorList>
            <person name="Safronova V."/>
            <person name="Belimov A."/>
            <person name="Sazanova A."/>
            <person name="Kuznetsova I."/>
            <person name="Popova J."/>
            <person name="Andronov E."/>
            <person name="Verkhozina A."/>
            <person name="Tikhonovich I."/>
        </authorList>
    </citation>
    <scope>NUCLEOTIDE SEQUENCE [LARGE SCALE GENOMIC DNA]</scope>
    <source>
        <strain evidence="2 3">Tri-38</strain>
    </source>
</reference>
<dbReference type="Pfam" id="PF01850">
    <property type="entry name" value="PIN"/>
    <property type="match status" value="1"/>
</dbReference>
<dbReference type="KEGG" id="pht:BLM14_08705"/>
<dbReference type="InterPro" id="IPR041705">
    <property type="entry name" value="PIN_Sll0205"/>
</dbReference>
<keyword evidence="3" id="KW-1185">Reference proteome</keyword>
<protein>
    <recommendedName>
        <fullName evidence="1">PIN domain-containing protein</fullName>
    </recommendedName>
</protein>
<dbReference type="InterPro" id="IPR029060">
    <property type="entry name" value="PIN-like_dom_sf"/>
</dbReference>
<evidence type="ECO:0000313" key="3">
    <source>
        <dbReference type="Proteomes" id="UP000232163"/>
    </source>
</evidence>
<sequence>MDLLLDTHVVLWWDSDADQLGSATRAVIADPQNHIYVSAASIWEIAIKSAKGKLRFKGMPSAAIERNGFLPLPITPAHAEIAGLLEWPHLDPFDRMLVAQARTDNMILVHADSMIQTYKGVPQLWAR</sequence>
<dbReference type="InterPro" id="IPR002716">
    <property type="entry name" value="PIN_dom"/>
</dbReference>
<dbReference type="Proteomes" id="UP000232163">
    <property type="component" value="Unassembled WGS sequence"/>
</dbReference>
<dbReference type="SUPFAM" id="SSF88723">
    <property type="entry name" value="PIN domain-like"/>
    <property type="match status" value="1"/>
</dbReference>
<dbReference type="OrthoDB" id="9798990at2"/>
<accession>A0A2N9W3C9</accession>
<evidence type="ECO:0000259" key="1">
    <source>
        <dbReference type="Pfam" id="PF01850"/>
    </source>
</evidence>
<dbReference type="Gene3D" id="3.40.50.1010">
    <property type="entry name" value="5'-nuclease"/>
    <property type="match status" value="1"/>
</dbReference>
<dbReference type="PANTHER" id="PTHR36173:SF2">
    <property type="entry name" value="RIBONUCLEASE VAPC16"/>
    <property type="match status" value="1"/>
</dbReference>
<comment type="caution">
    <text evidence="2">The sequence shown here is derived from an EMBL/GenBank/DDBJ whole genome shotgun (WGS) entry which is preliminary data.</text>
</comment>
<proteinExistence type="predicted"/>
<organism evidence="2 3">
    <name type="scientific">Phyllobacterium zundukense</name>
    <dbReference type="NCBI Taxonomy" id="1867719"/>
    <lineage>
        <taxon>Bacteria</taxon>
        <taxon>Pseudomonadati</taxon>
        <taxon>Pseudomonadota</taxon>
        <taxon>Alphaproteobacteria</taxon>
        <taxon>Hyphomicrobiales</taxon>
        <taxon>Phyllobacteriaceae</taxon>
        <taxon>Phyllobacterium</taxon>
    </lineage>
</organism>
<dbReference type="RefSeq" id="WP_099999025.1">
    <property type="nucleotide sequence ID" value="NZ_CP017940.1"/>
</dbReference>